<protein>
    <submittedName>
        <fullName evidence="8">Uncharacterized protein LOC106170068</fullName>
    </submittedName>
</protein>
<feature type="compositionally biased region" description="Polar residues" evidence="3">
    <location>
        <begin position="971"/>
        <end position="980"/>
    </location>
</feature>
<dbReference type="STRING" id="7574.A0A1S3J4P1"/>
<keyword evidence="4" id="KW-0472">Membrane</keyword>
<dbReference type="PRINTS" id="PR00020">
    <property type="entry name" value="MAMDOMAIN"/>
</dbReference>
<feature type="disulfide bond" evidence="2">
    <location>
        <begin position="721"/>
        <end position="736"/>
    </location>
</feature>
<dbReference type="PRINTS" id="PR00261">
    <property type="entry name" value="LDLRECEPTOR"/>
</dbReference>
<feature type="transmembrane region" description="Helical" evidence="4">
    <location>
        <begin position="802"/>
        <end position="824"/>
    </location>
</feature>
<dbReference type="Proteomes" id="UP000085678">
    <property type="component" value="Unplaced"/>
</dbReference>
<name>A0A1S3J4P1_LINAN</name>
<dbReference type="GeneID" id="106170068"/>
<dbReference type="OrthoDB" id="291007at2759"/>
<evidence type="ECO:0000259" key="6">
    <source>
        <dbReference type="PROSITE" id="PS50060"/>
    </source>
</evidence>
<feature type="domain" description="MAM" evidence="6">
    <location>
        <begin position="266"/>
        <end position="423"/>
    </location>
</feature>
<dbReference type="SMART" id="SM00192">
    <property type="entry name" value="LDLa"/>
    <property type="match status" value="2"/>
</dbReference>
<dbReference type="Gene3D" id="4.10.400.10">
    <property type="entry name" value="Low-density Lipoprotein Receptor"/>
    <property type="match status" value="2"/>
</dbReference>
<dbReference type="PANTHER" id="PTHR23282:SF101">
    <property type="entry name" value="MAM DOMAIN-CONTAINING PROTEIN"/>
    <property type="match status" value="1"/>
</dbReference>
<feature type="domain" description="MAM" evidence="6">
    <location>
        <begin position="87"/>
        <end position="263"/>
    </location>
</feature>
<dbReference type="Pfam" id="PF00057">
    <property type="entry name" value="Ldl_recept_a"/>
    <property type="match status" value="2"/>
</dbReference>
<dbReference type="CDD" id="cd06263">
    <property type="entry name" value="MAM"/>
    <property type="match status" value="2"/>
</dbReference>
<dbReference type="InterPro" id="IPR013320">
    <property type="entry name" value="ConA-like_dom_sf"/>
</dbReference>
<evidence type="ECO:0000256" key="2">
    <source>
        <dbReference type="PROSITE-ProRule" id="PRU00124"/>
    </source>
</evidence>
<keyword evidence="4" id="KW-1133">Transmembrane helix</keyword>
<dbReference type="SUPFAM" id="SSF57424">
    <property type="entry name" value="LDL receptor-like module"/>
    <property type="match status" value="2"/>
</dbReference>
<dbReference type="PROSITE" id="PS50060">
    <property type="entry name" value="MAM_2"/>
    <property type="match status" value="2"/>
</dbReference>
<dbReference type="GO" id="GO:0016020">
    <property type="term" value="C:membrane"/>
    <property type="evidence" value="ECO:0007669"/>
    <property type="project" value="InterPro"/>
</dbReference>
<evidence type="ECO:0000313" key="7">
    <source>
        <dbReference type="Proteomes" id="UP000085678"/>
    </source>
</evidence>
<reference evidence="8" key="1">
    <citation type="submission" date="2025-08" db="UniProtKB">
        <authorList>
            <consortium name="RefSeq"/>
        </authorList>
    </citation>
    <scope>IDENTIFICATION</scope>
    <source>
        <tissue evidence="8">Gonads</tissue>
    </source>
</reference>
<feature type="disulfide bond" evidence="2">
    <location>
        <begin position="764"/>
        <end position="779"/>
    </location>
</feature>
<dbReference type="KEGG" id="lak:106170068"/>
<dbReference type="CDD" id="cd00112">
    <property type="entry name" value="LDLa"/>
    <property type="match status" value="2"/>
</dbReference>
<dbReference type="InterPro" id="IPR002172">
    <property type="entry name" value="LDrepeatLR_classA_rpt"/>
</dbReference>
<dbReference type="PROSITE" id="PS50068">
    <property type="entry name" value="LDLRA_2"/>
    <property type="match status" value="2"/>
</dbReference>
<sequence length="1029" mass="114120">MFILHSVAPCMLLLLVGTPYYVSSQSLPATTQDPASVATESSTQSLSTSYDNSTLSEVSVSTAVPVVSTTPAIVNTSVDPQSVEVLYGCSFDSDLCSWTQDGQDGVTWERQSALPGSLLSDSSGSGSYLYAKPSVQPGNSTGQIKTPYIVNPRKLNSPRIQYCLDFWFYFYHNSQNTGSEDSSRLNIYLQSYANGVSPANVSEYLLTTIYSSSSFQVSWKKQFTRLWLDPLDDGFAVIFEGFLTEAERSVLAIDDVNILPCDGIIEFCTFEDGYCGWTQIWTDNFNWRRTDHPTVTEGTGPVAGYNGGGHFLYIEATGRYPNAKAQIQTKEISSNSQHNCLIFRYHMYGNNIGKLEVKVNGSWILFSKLGDQGNEWKEAQVEILLPSRKFETFKLTFEASVGNGPLGDIAIDDMFVLRRECPGPVTVPSDFDEFIIGDTSGGRTNSTKIRSPGYPHSLPIIHWYRPYRYKITNLEDTGYMVVTFTDWLLDRKDVVVIHDYNSSTGLADNRRMYNGGSDGLRDRPNIVSTSNCLLVTILDTASGQSFVSHNNSIAFKGNVIFMSGNIPRPTMPKSCGEVFDKYSGNISLKLTSRETNISRDCVWVIKSTPPYTDTVLTGPSQILLPGSTIRQFMVRIHDGVTSDTPYLDYYSAPNNMIGMELIGHHGIYIRMAVIGLNGHMEFWASYFKASHLYGVYHPCPDYRNMFRCEDGLMCIPYSLYCDGTPQCRDRSDEYNCSAWCLKSTSTNYRVCHGSQSCVHVSALCDHNWDCADGYDEKYCSYTASTTPQATPILAVEEDDGTIIGIALFGVVVLICLSCLVFAAFKRNAMQNSRGSVRSRTVELPPEPEVQSVTYSRQNSNASYLIYQYQNDWPPDYDAAVRYNADDGNVNLGFQNSSGDLRQEPPKYEEVFHDSAVSRQVSSQPDLIPVREVSFIDEDREDDNVQGDNSAILDHIQQVAAQSNDEHAGQQMAAQGDSSGGSHEMAAQGNEQVIPMASGESMVRGNMDSSSTVFGDQAGDRRQNVPVTEL</sequence>
<comment type="caution">
    <text evidence="2">Lacks conserved residue(s) required for the propagation of feature annotation.</text>
</comment>
<proteinExistence type="predicted"/>
<dbReference type="RefSeq" id="XP_013405248.1">
    <property type="nucleotide sequence ID" value="XM_013549794.2"/>
</dbReference>
<accession>A0A1S3J4P1</accession>
<feature type="region of interest" description="Disordered" evidence="3">
    <location>
        <begin position="961"/>
        <end position="1029"/>
    </location>
</feature>
<keyword evidence="1 2" id="KW-1015">Disulfide bond</keyword>
<dbReference type="AlphaFoldDB" id="A0A1S3J4P1"/>
<dbReference type="PROSITE" id="PS01209">
    <property type="entry name" value="LDLRA_1"/>
    <property type="match status" value="1"/>
</dbReference>
<keyword evidence="4" id="KW-0812">Transmembrane</keyword>
<feature type="chain" id="PRO_5010335478" evidence="5">
    <location>
        <begin position="25"/>
        <end position="1029"/>
    </location>
</feature>
<evidence type="ECO:0000256" key="3">
    <source>
        <dbReference type="SAM" id="MobiDB-lite"/>
    </source>
</evidence>
<evidence type="ECO:0000256" key="5">
    <source>
        <dbReference type="SAM" id="SignalP"/>
    </source>
</evidence>
<dbReference type="PANTHER" id="PTHR23282">
    <property type="entry name" value="APICAL ENDOSOMAL GLYCOPROTEIN PRECURSOR"/>
    <property type="match status" value="1"/>
</dbReference>
<organism evidence="7 8">
    <name type="scientific">Lingula anatina</name>
    <name type="common">Brachiopod</name>
    <name type="synonym">Lingula unguis</name>
    <dbReference type="NCBI Taxonomy" id="7574"/>
    <lineage>
        <taxon>Eukaryota</taxon>
        <taxon>Metazoa</taxon>
        <taxon>Spiralia</taxon>
        <taxon>Lophotrochozoa</taxon>
        <taxon>Brachiopoda</taxon>
        <taxon>Linguliformea</taxon>
        <taxon>Lingulata</taxon>
        <taxon>Lingulida</taxon>
        <taxon>Linguloidea</taxon>
        <taxon>Lingulidae</taxon>
        <taxon>Lingula</taxon>
    </lineage>
</organism>
<keyword evidence="5" id="KW-0732">Signal</keyword>
<dbReference type="InterPro" id="IPR000998">
    <property type="entry name" value="MAM_dom"/>
</dbReference>
<keyword evidence="7" id="KW-1185">Reference proteome</keyword>
<dbReference type="Gene3D" id="2.60.120.200">
    <property type="match status" value="2"/>
</dbReference>
<dbReference type="InterPro" id="IPR051560">
    <property type="entry name" value="MAM_domain-containing"/>
</dbReference>
<dbReference type="InterPro" id="IPR036055">
    <property type="entry name" value="LDL_receptor-like_sf"/>
</dbReference>
<dbReference type="SMART" id="SM00137">
    <property type="entry name" value="MAM"/>
    <property type="match status" value="2"/>
</dbReference>
<evidence type="ECO:0000256" key="1">
    <source>
        <dbReference type="ARBA" id="ARBA00023157"/>
    </source>
</evidence>
<dbReference type="Pfam" id="PF00629">
    <property type="entry name" value="MAM"/>
    <property type="match status" value="2"/>
</dbReference>
<dbReference type="SUPFAM" id="SSF49899">
    <property type="entry name" value="Concanavalin A-like lectins/glucanases"/>
    <property type="match status" value="2"/>
</dbReference>
<dbReference type="InParanoid" id="A0A1S3J4P1"/>
<feature type="signal peptide" evidence="5">
    <location>
        <begin position="1"/>
        <end position="24"/>
    </location>
</feature>
<gene>
    <name evidence="8" type="primary">LOC106170068</name>
</gene>
<evidence type="ECO:0000313" key="8">
    <source>
        <dbReference type="RefSeq" id="XP_013405248.1"/>
    </source>
</evidence>
<evidence type="ECO:0000256" key="4">
    <source>
        <dbReference type="SAM" id="Phobius"/>
    </source>
</evidence>
<dbReference type="InterPro" id="IPR023415">
    <property type="entry name" value="LDLR_class-A_CS"/>
</dbReference>